<gene>
    <name evidence="3" type="ORF">PNOK_0127300</name>
</gene>
<dbReference type="Gene3D" id="2.60.40.640">
    <property type="match status" value="2"/>
</dbReference>
<dbReference type="InterPro" id="IPR014756">
    <property type="entry name" value="Ig_E-set"/>
</dbReference>
<dbReference type="InterPro" id="IPR011022">
    <property type="entry name" value="Arrestin_C-like"/>
</dbReference>
<feature type="compositionally biased region" description="Basic and acidic residues" evidence="1">
    <location>
        <begin position="800"/>
        <end position="810"/>
    </location>
</feature>
<dbReference type="FunCoup" id="A0A286UXM5">
    <property type="interactions" value="270"/>
</dbReference>
<dbReference type="InterPro" id="IPR014752">
    <property type="entry name" value="Arrestin-like_C"/>
</dbReference>
<dbReference type="GO" id="GO:0031625">
    <property type="term" value="F:ubiquitin protein ligase binding"/>
    <property type="evidence" value="ECO:0007669"/>
    <property type="project" value="TreeGrafter"/>
</dbReference>
<feature type="compositionally biased region" description="Low complexity" evidence="1">
    <location>
        <begin position="818"/>
        <end position="828"/>
    </location>
</feature>
<dbReference type="Pfam" id="PF00339">
    <property type="entry name" value="Arrestin_N"/>
    <property type="match status" value="1"/>
</dbReference>
<feature type="compositionally biased region" description="Basic and acidic residues" evidence="1">
    <location>
        <begin position="404"/>
        <end position="434"/>
    </location>
</feature>
<feature type="compositionally biased region" description="Basic and acidic residues" evidence="1">
    <location>
        <begin position="227"/>
        <end position="237"/>
    </location>
</feature>
<feature type="region of interest" description="Disordered" evidence="1">
    <location>
        <begin position="90"/>
        <end position="237"/>
    </location>
</feature>
<feature type="compositionally biased region" description="Low complexity" evidence="1">
    <location>
        <begin position="174"/>
        <end position="187"/>
    </location>
</feature>
<dbReference type="EMBL" id="NBII01000001">
    <property type="protein sequence ID" value="PAV24205.1"/>
    <property type="molecule type" value="Genomic_DNA"/>
</dbReference>
<feature type="region of interest" description="Disordered" evidence="1">
    <location>
        <begin position="254"/>
        <end position="346"/>
    </location>
</feature>
<feature type="compositionally biased region" description="Polar residues" evidence="1">
    <location>
        <begin position="316"/>
        <end position="333"/>
    </location>
</feature>
<feature type="compositionally biased region" description="Pro residues" evidence="1">
    <location>
        <begin position="138"/>
        <end position="147"/>
    </location>
</feature>
<dbReference type="GO" id="GO:0030674">
    <property type="term" value="F:protein-macromolecule adaptor activity"/>
    <property type="evidence" value="ECO:0007669"/>
    <property type="project" value="TreeGrafter"/>
</dbReference>
<dbReference type="OrthoDB" id="2238745at2759"/>
<feature type="compositionally biased region" description="Low complexity" evidence="1">
    <location>
        <begin position="98"/>
        <end position="110"/>
    </location>
</feature>
<evidence type="ECO:0000259" key="2">
    <source>
        <dbReference type="SMART" id="SM01017"/>
    </source>
</evidence>
<evidence type="ECO:0000313" key="4">
    <source>
        <dbReference type="Proteomes" id="UP000217199"/>
    </source>
</evidence>
<name>A0A286UXM5_9AGAM</name>
<accession>A0A286UXM5</accession>
<evidence type="ECO:0000313" key="3">
    <source>
        <dbReference type="EMBL" id="PAV24205.1"/>
    </source>
</evidence>
<evidence type="ECO:0000256" key="1">
    <source>
        <dbReference type="SAM" id="MobiDB-lite"/>
    </source>
</evidence>
<dbReference type="InterPro" id="IPR011021">
    <property type="entry name" value="Arrestin-like_N"/>
</dbReference>
<feature type="region of interest" description="Disordered" evidence="1">
    <location>
        <begin position="800"/>
        <end position="844"/>
    </location>
</feature>
<keyword evidence="4" id="KW-1185">Reference proteome</keyword>
<feature type="region of interest" description="Disordered" evidence="1">
    <location>
        <begin position="362"/>
        <end position="434"/>
    </location>
</feature>
<dbReference type="STRING" id="2282107.A0A286UXM5"/>
<feature type="compositionally biased region" description="Basic and acidic residues" evidence="1">
    <location>
        <begin position="372"/>
        <end position="389"/>
    </location>
</feature>
<organism evidence="3 4">
    <name type="scientific">Pyrrhoderma noxium</name>
    <dbReference type="NCBI Taxonomy" id="2282107"/>
    <lineage>
        <taxon>Eukaryota</taxon>
        <taxon>Fungi</taxon>
        <taxon>Dikarya</taxon>
        <taxon>Basidiomycota</taxon>
        <taxon>Agaricomycotina</taxon>
        <taxon>Agaricomycetes</taxon>
        <taxon>Hymenochaetales</taxon>
        <taxon>Hymenochaetaceae</taxon>
        <taxon>Pyrrhoderma</taxon>
    </lineage>
</organism>
<dbReference type="PANTHER" id="PTHR11188:SF17">
    <property type="entry name" value="FI21816P1"/>
    <property type="match status" value="1"/>
</dbReference>
<dbReference type="SMART" id="SM01017">
    <property type="entry name" value="Arrestin_C"/>
    <property type="match status" value="1"/>
</dbReference>
<feature type="compositionally biased region" description="Low complexity" evidence="1">
    <location>
        <begin position="261"/>
        <end position="315"/>
    </location>
</feature>
<protein>
    <submittedName>
        <fullName evidence="3">Cyclin binding protein</fullName>
    </submittedName>
</protein>
<dbReference type="GO" id="GO:0005829">
    <property type="term" value="C:cytosol"/>
    <property type="evidence" value="ECO:0007669"/>
    <property type="project" value="TreeGrafter"/>
</dbReference>
<dbReference type="PANTHER" id="PTHR11188">
    <property type="entry name" value="ARRESTIN DOMAIN CONTAINING PROTEIN"/>
    <property type="match status" value="1"/>
</dbReference>
<dbReference type="Pfam" id="PF02752">
    <property type="entry name" value="Arrestin_C"/>
    <property type="match status" value="1"/>
</dbReference>
<feature type="domain" description="Arrestin C-terminal-like" evidence="2">
    <location>
        <begin position="537"/>
        <end position="721"/>
    </location>
</feature>
<reference evidence="3 4" key="1">
    <citation type="journal article" date="2017" name="Mol. Ecol.">
        <title>Comparative and population genomic landscape of Phellinus noxius: A hypervariable fungus causing root rot in trees.</title>
        <authorList>
            <person name="Chung C.L."/>
            <person name="Lee T.J."/>
            <person name="Akiba M."/>
            <person name="Lee H.H."/>
            <person name="Kuo T.H."/>
            <person name="Liu D."/>
            <person name="Ke H.M."/>
            <person name="Yokoi T."/>
            <person name="Roa M.B."/>
            <person name="Lu M.J."/>
            <person name="Chang Y.Y."/>
            <person name="Ann P.J."/>
            <person name="Tsai J.N."/>
            <person name="Chen C.Y."/>
            <person name="Tzean S.S."/>
            <person name="Ota Y."/>
            <person name="Hattori T."/>
            <person name="Sahashi N."/>
            <person name="Liou R.F."/>
            <person name="Kikuchi T."/>
            <person name="Tsai I.J."/>
        </authorList>
    </citation>
    <scope>NUCLEOTIDE SEQUENCE [LARGE SCALE GENOMIC DNA]</scope>
    <source>
        <strain evidence="3 4">FFPRI411160</strain>
    </source>
</reference>
<dbReference type="GO" id="GO:0005886">
    <property type="term" value="C:plasma membrane"/>
    <property type="evidence" value="ECO:0007669"/>
    <property type="project" value="TreeGrafter"/>
</dbReference>
<dbReference type="Proteomes" id="UP000217199">
    <property type="component" value="Unassembled WGS sequence"/>
</dbReference>
<feature type="region of interest" description="Disordered" evidence="1">
    <location>
        <begin position="750"/>
        <end position="784"/>
    </location>
</feature>
<proteinExistence type="predicted"/>
<dbReference type="GO" id="GO:0070086">
    <property type="term" value="P:ubiquitin-dependent endocytosis"/>
    <property type="evidence" value="ECO:0007669"/>
    <property type="project" value="TreeGrafter"/>
</dbReference>
<dbReference type="AlphaFoldDB" id="A0A286UXM5"/>
<dbReference type="InParanoid" id="A0A286UXM5"/>
<comment type="caution">
    <text evidence="3">The sequence shown here is derived from an EMBL/GenBank/DDBJ whole genome shotgun (WGS) entry which is preliminary data.</text>
</comment>
<dbReference type="InterPro" id="IPR050357">
    <property type="entry name" value="Arrestin_domain-protein"/>
</dbReference>
<dbReference type="SUPFAM" id="SSF81296">
    <property type="entry name" value="E set domains"/>
    <property type="match status" value="1"/>
</dbReference>
<sequence>MLRGLLTLTLDKPTKISSIEITLQGRTQTAWPEGVGPRRLEVTEEHEILSATQYYFRAGKSRQILSRRTASVGPGLLYDYDHEHEEIDDESITHEGFQQTSQESSSNSANSRRRISMDYRYLQQQPGPPSLSFLDDIPTPPYSPPGTRPGSLRGTEILNMSSTNMPPFPHRSDSNISASSDSINSSRALDRGASQYDSHHATHSVHENSEPQSSSSSITDPPLSRPVSHEGHDSEHSLAEASLNRGRARIPLVHANGTSLPPSRTPSISTAPTSPISQLLHSSFSHLNHPNNSNSSSILNSSHHNSSLQSQPQSNYTNGSVLSPVDSGTTRETSASRERGRRHARFSLASVSNALLDAVKERVRSNSPRPRAGKEHTHTPAVSRDHSPEGHGFSLSRGRHHNRSREISVERNFETGERGRSSVREEDSPKNKERTAIGRFAEALRLDLESGSSGDGDGWKEFRKGTYTYPISFSIPGDSPPSLQCEFGCVSYQLKATVHRPGTFTHKLTASHEVTLIASPGEDDLDESDNILVQREWDSQMHYMITISGRAFPIGSTIPIHITFMPISKVKIFRISALIEEKVDYHTQFKRVARSEAVRKFELLNVRYYEKDAPPVLPLTTDYETSPLRGLVEANDDSDAASSLMGPGPWSIQADLQLPKSCAAMHFTNKHKRSNITISHVLKIVFRVERGDDLFLDSKTGMRKHFDIVVQTPLHILSCRCNPEWTSLPRYSNLALNQLSKLQSCPCAQRRKSMGSNTSRLEPPQIFPPITMAPLTDSPTASRRTSFHNFLHPFEAHASHPDHVHQDSHTPHSHSNSHSHSPSPSPYHAGLPLSRHPSDTPSDLRSLYRRNTQFARLVAGEESEVGEAPPQYEPIAPSDSGIAVIATEDVIAA</sequence>
<feature type="compositionally biased region" description="Basic and acidic residues" evidence="1">
    <location>
        <begin position="197"/>
        <end position="209"/>
    </location>
</feature>